<protein>
    <submittedName>
        <fullName evidence="1">Uncharacterized protein</fullName>
    </submittedName>
</protein>
<dbReference type="AlphaFoldDB" id="A0A256G0L1"/>
<name>A0A256G0L1_9HYPH</name>
<comment type="caution">
    <text evidence="1">The sequence shown here is derived from an EMBL/GenBank/DDBJ whole genome shotgun (WGS) entry which is preliminary data.</text>
</comment>
<proteinExistence type="predicted"/>
<organism evidence="1 2">
    <name type="scientific">Brucella thiophenivorans</name>
    <dbReference type="NCBI Taxonomy" id="571255"/>
    <lineage>
        <taxon>Bacteria</taxon>
        <taxon>Pseudomonadati</taxon>
        <taxon>Pseudomonadota</taxon>
        <taxon>Alphaproteobacteria</taxon>
        <taxon>Hyphomicrobiales</taxon>
        <taxon>Brucellaceae</taxon>
        <taxon>Brucella/Ochrobactrum group</taxon>
        <taxon>Brucella</taxon>
    </lineage>
</organism>
<accession>A0A256G0L1</accession>
<gene>
    <name evidence="1" type="ORF">CEV31_0917</name>
</gene>
<dbReference type="Proteomes" id="UP000215590">
    <property type="component" value="Unassembled WGS sequence"/>
</dbReference>
<evidence type="ECO:0000313" key="1">
    <source>
        <dbReference type="EMBL" id="OYR20634.1"/>
    </source>
</evidence>
<dbReference type="EMBL" id="NNRJ01000014">
    <property type="protein sequence ID" value="OYR20634.1"/>
    <property type="molecule type" value="Genomic_DNA"/>
</dbReference>
<reference evidence="1 2" key="1">
    <citation type="submission" date="2017-07" db="EMBL/GenBank/DDBJ databases">
        <title>Phylogenetic study on the rhizospheric bacterium Ochrobactrum sp. A44.</title>
        <authorList>
            <person name="Krzyzanowska D.M."/>
            <person name="Ossowicki A."/>
            <person name="Rajewska M."/>
            <person name="Maciag T."/>
            <person name="Kaczynski Z."/>
            <person name="Czerwicka M."/>
            <person name="Jafra S."/>
        </authorList>
    </citation>
    <scope>NUCLEOTIDE SEQUENCE [LARGE SCALE GENOMIC DNA]</scope>
    <source>
        <strain evidence="1 2">DSM 7216</strain>
    </source>
</reference>
<sequence length="56" mass="6300">MNKKPEWSPTLAFLLPEIKASSGIRAHPEKCETVFGMRVRTDNESADLIKSDRNAL</sequence>
<evidence type="ECO:0000313" key="2">
    <source>
        <dbReference type="Proteomes" id="UP000215590"/>
    </source>
</evidence>
<keyword evidence="2" id="KW-1185">Reference proteome</keyword>